<gene>
    <name evidence="3" type="primary">lptC</name>
    <name evidence="3" type="ORF">ACFPK2_20170</name>
</gene>
<keyword evidence="2" id="KW-0812">Transmembrane</keyword>
<dbReference type="EMBL" id="JBHSLI010000009">
    <property type="protein sequence ID" value="MFC5295314.1"/>
    <property type="molecule type" value="Genomic_DNA"/>
</dbReference>
<keyword evidence="2" id="KW-0472">Membrane</keyword>
<evidence type="ECO:0000256" key="2">
    <source>
        <dbReference type="SAM" id="Phobius"/>
    </source>
</evidence>
<feature type="region of interest" description="Disordered" evidence="1">
    <location>
        <begin position="224"/>
        <end position="260"/>
    </location>
</feature>
<dbReference type="Gene3D" id="2.60.450.10">
    <property type="entry name" value="Lipopolysaccharide (LPS) transport protein A like domain"/>
    <property type="match status" value="1"/>
</dbReference>
<reference evidence="4" key="1">
    <citation type="journal article" date="2019" name="Int. J. Syst. Evol. Microbiol.">
        <title>The Global Catalogue of Microorganisms (GCM) 10K type strain sequencing project: providing services to taxonomists for standard genome sequencing and annotation.</title>
        <authorList>
            <consortium name="The Broad Institute Genomics Platform"/>
            <consortium name="The Broad Institute Genome Sequencing Center for Infectious Disease"/>
            <person name="Wu L."/>
            <person name="Ma J."/>
        </authorList>
    </citation>
    <scope>NUCLEOTIDE SEQUENCE [LARGE SCALE GENOMIC DNA]</scope>
    <source>
        <strain evidence="4">CGMCC 1.15643</strain>
    </source>
</reference>
<name>A0ABW0F8K1_9HYPH</name>
<accession>A0ABW0F8K1</accession>
<evidence type="ECO:0000313" key="3">
    <source>
        <dbReference type="EMBL" id="MFC5295314.1"/>
    </source>
</evidence>
<organism evidence="3 4">
    <name type="scientific">Bosea minatitlanensis</name>
    <dbReference type="NCBI Taxonomy" id="128782"/>
    <lineage>
        <taxon>Bacteria</taxon>
        <taxon>Pseudomonadati</taxon>
        <taxon>Pseudomonadota</taxon>
        <taxon>Alphaproteobacteria</taxon>
        <taxon>Hyphomicrobiales</taxon>
        <taxon>Boseaceae</taxon>
        <taxon>Bosea</taxon>
    </lineage>
</organism>
<dbReference type="InterPro" id="IPR010664">
    <property type="entry name" value="LipoPS_assembly_LptC-rel"/>
</dbReference>
<dbReference type="Proteomes" id="UP001595976">
    <property type="component" value="Unassembled WGS sequence"/>
</dbReference>
<protein>
    <submittedName>
        <fullName evidence="3">LPS export ABC transporter periplasmic protein LptC</fullName>
    </submittedName>
</protein>
<keyword evidence="4" id="KW-1185">Reference proteome</keyword>
<comment type="caution">
    <text evidence="3">The sequence shown here is derived from an EMBL/GenBank/DDBJ whole genome shotgun (WGS) entry which is preliminary data.</text>
</comment>
<dbReference type="NCBIfam" id="TIGR04409">
    <property type="entry name" value="LptC_YrbK"/>
    <property type="match status" value="1"/>
</dbReference>
<dbReference type="RefSeq" id="WP_158443750.1">
    <property type="nucleotide sequence ID" value="NZ_JAOAOS010000010.1"/>
</dbReference>
<evidence type="ECO:0000256" key="1">
    <source>
        <dbReference type="SAM" id="MobiDB-lite"/>
    </source>
</evidence>
<dbReference type="Pfam" id="PF06835">
    <property type="entry name" value="LptC"/>
    <property type="match status" value="1"/>
</dbReference>
<dbReference type="InterPro" id="IPR026265">
    <property type="entry name" value="LptC"/>
</dbReference>
<sequence length="260" mass="28253">MTVAMTFNNPTAGLSAHALRRKAAFVAAQRHTRLVRILRRAIPVVALASVLGLIVVPFLNPLRGKLQNVSIGSVGISGGKVKMETPKLSGYRKDNRPYQVTAENAYQEIRNPTQVELQTLVARIQMEREGWVTVNARTGLFDTQKEKLRLVDDVKIRTESGHDMSMRTADVDFKAGTVASKEPVTVHMDQTTVDANTLDVKNNGEVIAFEGRVRVLIKNAPAGTIAGPEREGSTPMPELLKAKPAASAGPAAPQGNEKRQ</sequence>
<keyword evidence="2" id="KW-1133">Transmembrane helix</keyword>
<evidence type="ECO:0000313" key="4">
    <source>
        <dbReference type="Proteomes" id="UP001595976"/>
    </source>
</evidence>
<feature type="compositionally biased region" description="Low complexity" evidence="1">
    <location>
        <begin position="242"/>
        <end position="253"/>
    </location>
</feature>
<feature type="transmembrane region" description="Helical" evidence="2">
    <location>
        <begin position="41"/>
        <end position="59"/>
    </location>
</feature>
<proteinExistence type="predicted"/>